<reference evidence="1" key="1">
    <citation type="journal article" date="2023" name="G3 (Bethesda)">
        <title>A reference genome for the long-term kleptoplast-retaining sea slug Elysia crispata morphotype clarki.</title>
        <authorList>
            <person name="Eastman K.E."/>
            <person name="Pendleton A.L."/>
            <person name="Shaikh M.A."/>
            <person name="Suttiyut T."/>
            <person name="Ogas R."/>
            <person name="Tomko P."/>
            <person name="Gavelis G."/>
            <person name="Widhalm J.R."/>
            <person name="Wisecaver J.H."/>
        </authorList>
    </citation>
    <scope>NUCLEOTIDE SEQUENCE</scope>
    <source>
        <strain evidence="1">ECLA1</strain>
    </source>
</reference>
<keyword evidence="2" id="KW-1185">Reference proteome</keyword>
<organism evidence="1 2">
    <name type="scientific">Elysia crispata</name>
    <name type="common">lettuce slug</name>
    <dbReference type="NCBI Taxonomy" id="231223"/>
    <lineage>
        <taxon>Eukaryota</taxon>
        <taxon>Metazoa</taxon>
        <taxon>Spiralia</taxon>
        <taxon>Lophotrochozoa</taxon>
        <taxon>Mollusca</taxon>
        <taxon>Gastropoda</taxon>
        <taxon>Heterobranchia</taxon>
        <taxon>Euthyneura</taxon>
        <taxon>Panpulmonata</taxon>
        <taxon>Sacoglossa</taxon>
        <taxon>Placobranchoidea</taxon>
        <taxon>Plakobranchidae</taxon>
        <taxon>Elysia</taxon>
    </lineage>
</organism>
<gene>
    <name evidence="1" type="ORF">RRG08_017669</name>
</gene>
<evidence type="ECO:0000313" key="2">
    <source>
        <dbReference type="Proteomes" id="UP001283361"/>
    </source>
</evidence>
<comment type="caution">
    <text evidence="1">The sequence shown here is derived from an EMBL/GenBank/DDBJ whole genome shotgun (WGS) entry which is preliminary data.</text>
</comment>
<proteinExistence type="predicted"/>
<dbReference type="EMBL" id="JAWDGP010004246">
    <property type="protein sequence ID" value="KAK3766228.1"/>
    <property type="molecule type" value="Genomic_DNA"/>
</dbReference>
<sequence length="102" mass="11547">MLILKYCRPYKQKSRGPFMWSKTYRNKATNTPVDCTQDDVSIPLGRALCEAASRAPHWVDVCRGIMRKPCNSVGAYVGAVTNSPFMQVVYDRLENTGESGRW</sequence>
<name>A0AAE1DEA3_9GAST</name>
<evidence type="ECO:0000313" key="1">
    <source>
        <dbReference type="EMBL" id="KAK3766228.1"/>
    </source>
</evidence>
<protein>
    <submittedName>
        <fullName evidence="1">Uncharacterized protein</fullName>
    </submittedName>
</protein>
<dbReference type="AlphaFoldDB" id="A0AAE1DEA3"/>
<accession>A0AAE1DEA3</accession>
<dbReference type="Proteomes" id="UP001283361">
    <property type="component" value="Unassembled WGS sequence"/>
</dbReference>